<feature type="compositionally biased region" description="Gly residues" evidence="2">
    <location>
        <begin position="645"/>
        <end position="658"/>
    </location>
</feature>
<evidence type="ECO:0000259" key="3">
    <source>
        <dbReference type="Pfam" id="PF04717"/>
    </source>
</evidence>
<sequence>MQSDRLLKLDTPLGVNVLLPQRLVGHSRLGRDYEFTLDAVSTNDNIELKKLIAQPVTLWVQQTDQSYAPHHGYVHTARRLGSDSALTSYQIGFVSWMHFLRFRKDARIWQDKPADEIITDVFNMHPQAQGAFRFVLRNTLPQRSFCVQYEDDWNFCHRLMETEGLFGYFEQATDGKSHTLVITDDIGSLPALSPQAVDFYRSGTNSETDAFVQWSGTRTLQSTTLTTRTFDYKAPSAPANPKGTTIPTLATQGDLPQQAEVYEYTGAYTYGKQDRGDQLAKVRMEEWESRAKRFHGVGAVRRIDAGRWFELQDHPDHSTSSEQDRQFAVIAVDWVIENNLPVSGGTTDFPHSLKGAIAAARAVHSADAALTVKSSDGSEGFFMAAVEAQRKTIPFRSPFEHHKPKMHMQTATVSGPKNAEVFTDELNRIKVLMHWDRLNDGDENASCWMRVAQSDTGGSYGAVHVPRVGEEVIVSFLDDDCDKPIVTGRAYNGAKTPDWHSNGILSGYKSKEHQGSGYNQMVMDDATGQNRVQLYSTSTNAQLHLGYLIAQTGNARGEYLGSGFDLKSDAYGAIRAAQGMVVSTHPTTGASSQPLDVRDANSQLVNSESVIESLSQASETHQAESLKDGYDSLKSFTDATQNSVSGGGSGGNTAGGGTGNANAFKEPILLFATPAGIAMSTQKSTHIAANEHVNLVSGQSTHIATGKSLLASVSEKISLFVQNAGMKLFAAKGKVEIKAQSDNVEFTAQKTFRLLSTTEKIEVAADQEILLTSGGAYIRISGGNIDIHAPGKIDVKGAQHSFNGPTSQGYPLPAARPDQPGQLDLLHQYANGEPVKGGQFSVFDANGGLLRQGALDANGRMTVSGLPPGVAQVQFGNDPRDPSQPANYFKSIKWPPEPLSVSGDTASAAQMASFLPGVAGGAGPAVGTAASAMSAAGGAMSNASGSASQLAGLASTASQGASGLATMAKGQAMGLAQNALTKALPAGASAGLSQASQAASAAKEISSIAQSARGAVPALKGIV</sequence>
<feature type="domain" description="DUF2345" evidence="4">
    <location>
        <begin position="657"/>
        <end position="805"/>
    </location>
</feature>
<reference evidence="6 7" key="1">
    <citation type="submission" date="2020-07" db="EMBL/GenBank/DDBJ databases">
        <title>Exploring microbial biodiversity for novel pathways involved in the catabolism of aromatic compounds derived from lignin.</title>
        <authorList>
            <person name="Elkins J."/>
        </authorList>
    </citation>
    <scope>NUCLEOTIDE SEQUENCE [LARGE SCALE GENOMIC DNA]</scope>
    <source>
        <strain evidence="6 7">H2C3C</strain>
    </source>
</reference>
<dbReference type="SUPFAM" id="SSF69349">
    <property type="entry name" value="Phage fibre proteins"/>
    <property type="match status" value="1"/>
</dbReference>
<evidence type="ECO:0000313" key="6">
    <source>
        <dbReference type="EMBL" id="NYH23031.1"/>
    </source>
</evidence>
<evidence type="ECO:0000259" key="4">
    <source>
        <dbReference type="Pfam" id="PF10106"/>
    </source>
</evidence>
<feature type="region of interest" description="Disordered" evidence="2">
    <location>
        <begin position="637"/>
        <end position="658"/>
    </location>
</feature>
<accession>A0A7Z0B647</accession>
<evidence type="ECO:0000256" key="2">
    <source>
        <dbReference type="SAM" id="MobiDB-lite"/>
    </source>
</evidence>
<evidence type="ECO:0000256" key="1">
    <source>
        <dbReference type="ARBA" id="ARBA00005558"/>
    </source>
</evidence>
<dbReference type="Gene3D" id="2.40.50.230">
    <property type="entry name" value="Gp5 N-terminal domain"/>
    <property type="match status" value="1"/>
</dbReference>
<dbReference type="Gene3D" id="3.55.50.10">
    <property type="entry name" value="Baseplate protein-like domains"/>
    <property type="match status" value="1"/>
</dbReference>
<feature type="domain" description="Putative type VI secretion system Rhs element associated Vgr" evidence="5">
    <location>
        <begin position="511"/>
        <end position="617"/>
    </location>
</feature>
<dbReference type="Gene3D" id="4.10.220.110">
    <property type="match status" value="1"/>
</dbReference>
<dbReference type="InterPro" id="IPR017847">
    <property type="entry name" value="T6SS_RhsGE_Vgr_subset"/>
</dbReference>
<evidence type="ECO:0000313" key="7">
    <source>
        <dbReference type="Proteomes" id="UP000540929"/>
    </source>
</evidence>
<dbReference type="Proteomes" id="UP000540929">
    <property type="component" value="Unassembled WGS sequence"/>
</dbReference>
<dbReference type="Gene3D" id="2.30.110.50">
    <property type="match status" value="1"/>
</dbReference>
<proteinExistence type="inferred from homology"/>
<dbReference type="NCBIfam" id="TIGR01646">
    <property type="entry name" value="vgr_GE"/>
    <property type="match status" value="1"/>
</dbReference>
<comment type="similarity">
    <text evidence="1">Belongs to the VgrG protein family.</text>
</comment>
<gene>
    <name evidence="6" type="ORF">GGD40_002510</name>
</gene>
<dbReference type="NCBIfam" id="TIGR03361">
    <property type="entry name" value="VI_Rhs_Vgr"/>
    <property type="match status" value="1"/>
</dbReference>
<organism evidence="6 7">
    <name type="scientific">Paraburkholderia bryophila</name>
    <dbReference type="NCBI Taxonomy" id="420952"/>
    <lineage>
        <taxon>Bacteria</taxon>
        <taxon>Pseudomonadati</taxon>
        <taxon>Pseudomonadota</taxon>
        <taxon>Betaproteobacteria</taxon>
        <taxon>Burkholderiales</taxon>
        <taxon>Burkholderiaceae</taxon>
        <taxon>Paraburkholderia</taxon>
    </lineage>
</organism>
<dbReference type="InterPro" id="IPR037026">
    <property type="entry name" value="Vgr_OB-fold_dom_sf"/>
</dbReference>
<dbReference type="SUPFAM" id="SSF69279">
    <property type="entry name" value="Phage tail proteins"/>
    <property type="match status" value="2"/>
</dbReference>
<dbReference type="Pfam" id="PF10106">
    <property type="entry name" value="DUF2345"/>
    <property type="match status" value="1"/>
</dbReference>
<dbReference type="InterPro" id="IPR028244">
    <property type="entry name" value="T6SS_Rhs_Vgr_dom"/>
</dbReference>
<evidence type="ECO:0000259" key="5">
    <source>
        <dbReference type="Pfam" id="PF13296"/>
    </source>
</evidence>
<dbReference type="Pfam" id="PF04717">
    <property type="entry name" value="Phage_base_V"/>
    <property type="match status" value="1"/>
</dbReference>
<comment type="caution">
    <text evidence="6">The sequence shown here is derived from an EMBL/GenBank/DDBJ whole genome shotgun (WGS) entry which is preliminary data.</text>
</comment>
<dbReference type="Pfam" id="PF05954">
    <property type="entry name" value="Phage_GPD"/>
    <property type="match status" value="1"/>
</dbReference>
<name>A0A7Z0B647_9BURK</name>
<keyword evidence="7" id="KW-1185">Reference proteome</keyword>
<dbReference type="AlphaFoldDB" id="A0A7Z0B647"/>
<dbReference type="SUPFAM" id="SSF69255">
    <property type="entry name" value="gp5 N-terminal domain-like"/>
    <property type="match status" value="1"/>
</dbReference>
<dbReference type="Pfam" id="PF13296">
    <property type="entry name" value="T6SS_Vgr"/>
    <property type="match status" value="1"/>
</dbReference>
<dbReference type="InterPro" id="IPR006533">
    <property type="entry name" value="T6SS_Vgr_RhsGE"/>
</dbReference>
<feature type="domain" description="Gp5/Type VI secretion system Vgr protein OB-fold" evidence="3">
    <location>
        <begin position="424"/>
        <end position="491"/>
    </location>
</feature>
<dbReference type="InterPro" id="IPR018769">
    <property type="entry name" value="VgrG2_DUF2345"/>
</dbReference>
<dbReference type="EMBL" id="JACCAS010000001">
    <property type="protein sequence ID" value="NYH23031.1"/>
    <property type="molecule type" value="Genomic_DNA"/>
</dbReference>
<dbReference type="InterPro" id="IPR006531">
    <property type="entry name" value="Gp5/Vgr_OB"/>
</dbReference>
<protein>
    <submittedName>
        <fullName evidence="6">Type VI secretion system secreted protein VgrG</fullName>
    </submittedName>
</protein>